<keyword evidence="6" id="KW-0067">ATP-binding</keyword>
<evidence type="ECO:0000259" key="2">
    <source>
        <dbReference type="Pfam" id="PF11784"/>
    </source>
</evidence>
<keyword evidence="6" id="KW-0614">Plasmid</keyword>
<feature type="compositionally biased region" description="Acidic residues" evidence="1">
    <location>
        <begin position="93"/>
        <end position="106"/>
    </location>
</feature>
<evidence type="ECO:0000313" key="6">
    <source>
        <dbReference type="EMBL" id="CAA2137671.1"/>
    </source>
</evidence>
<reference evidence="6" key="1">
    <citation type="submission" date="2019-12" db="EMBL/GenBank/DDBJ databases">
        <authorList>
            <person name="Cremers G."/>
        </authorList>
    </citation>
    <scope>NUCLEOTIDE SEQUENCE</scope>
    <source>
        <strain evidence="6">Mbul2</strain>
        <plasmid evidence="6">1</plasmid>
    </source>
</reference>
<name>A0A679JDC1_9HYPH</name>
<keyword evidence="6" id="KW-0378">Hydrolase</keyword>
<dbReference type="GO" id="GO:0016787">
    <property type="term" value="F:hydrolase activity"/>
    <property type="evidence" value="ECO:0007669"/>
    <property type="project" value="UniProtKB-KW"/>
</dbReference>
<keyword evidence="6" id="KW-0347">Helicase</keyword>
<dbReference type="FunFam" id="3.40.50.300:FF:002063">
    <property type="entry name" value="DNA helicase related protein"/>
    <property type="match status" value="1"/>
</dbReference>
<dbReference type="Pfam" id="PF13087">
    <property type="entry name" value="AAA_12"/>
    <property type="match status" value="1"/>
</dbReference>
<dbReference type="FunFam" id="3.40.960.10:FF:000002">
    <property type="entry name" value="DNA helicase related protein"/>
    <property type="match status" value="1"/>
</dbReference>
<feature type="domain" description="Restriction endonuclease type II-like" evidence="5">
    <location>
        <begin position="1540"/>
        <end position="1637"/>
    </location>
</feature>
<dbReference type="Pfam" id="PF18741">
    <property type="entry name" value="MTES_1575"/>
    <property type="match status" value="1"/>
</dbReference>
<dbReference type="Gene3D" id="3.40.50.300">
    <property type="entry name" value="P-loop containing nucleotide triphosphate hydrolases"/>
    <property type="match status" value="3"/>
</dbReference>
<feature type="region of interest" description="Disordered" evidence="1">
    <location>
        <begin position="85"/>
        <end position="113"/>
    </location>
</feature>
<dbReference type="InterPro" id="IPR025103">
    <property type="entry name" value="DUF4011"/>
</dbReference>
<dbReference type="EMBL" id="LR743510">
    <property type="protein sequence ID" value="CAA2137671.1"/>
    <property type="molecule type" value="Genomic_DNA"/>
</dbReference>
<organism evidence="6">
    <name type="scientific">Methylobacterium bullatum</name>
    <dbReference type="NCBI Taxonomy" id="570505"/>
    <lineage>
        <taxon>Bacteria</taxon>
        <taxon>Pseudomonadati</taxon>
        <taxon>Pseudomonadota</taxon>
        <taxon>Alphaproteobacteria</taxon>
        <taxon>Hyphomicrobiales</taxon>
        <taxon>Methylobacteriaceae</taxon>
        <taxon>Methylobacterium</taxon>
    </lineage>
</organism>
<feature type="domain" description="DNA2/NAM7 helicase helicase" evidence="3">
    <location>
        <begin position="334"/>
        <end position="397"/>
    </location>
</feature>
<dbReference type="PANTHER" id="PTHR10887:SF530">
    <property type="entry name" value="SUPERFAMILY I DNA HELICASES"/>
    <property type="match status" value="1"/>
</dbReference>
<protein>
    <submittedName>
        <fullName evidence="6">ATP-dependent RecD-like DNA helicase</fullName>
        <ecNumber evidence="6">3.6.4.12</ecNumber>
    </submittedName>
</protein>
<dbReference type="InterPro" id="IPR027417">
    <property type="entry name" value="P-loop_NTPase"/>
</dbReference>
<evidence type="ECO:0000256" key="1">
    <source>
        <dbReference type="SAM" id="MobiDB-lite"/>
    </source>
</evidence>
<geneLocation type="plasmid" evidence="6">
    <name>1</name>
</geneLocation>
<dbReference type="GO" id="GO:0003678">
    <property type="term" value="F:DNA helicase activity"/>
    <property type="evidence" value="ECO:0007669"/>
    <property type="project" value="UniProtKB-EC"/>
</dbReference>
<dbReference type="Pfam" id="PF13086">
    <property type="entry name" value="AAA_11"/>
    <property type="match status" value="2"/>
</dbReference>
<dbReference type="InterPro" id="IPR021754">
    <property type="entry name" value="DUF3320"/>
</dbReference>
<proteinExistence type="predicted"/>
<dbReference type="InterPro" id="IPR045055">
    <property type="entry name" value="DNA2/NAM7-like"/>
</dbReference>
<dbReference type="RefSeq" id="WP_339159369.1">
    <property type="nucleotide sequence ID" value="NZ_LR743510.1"/>
</dbReference>
<sequence>MADSAAVMVGDAPASVFQSDLPIETKIERARTELLDLSARNRLLNIPRSSKSAKIVEIVDEKSSEIFRMLLREGKAFTFLPGRASKGGSAPIEADELEGSDGEDTPDGLAQPAEDTVKENGVFSRHVDTKLQTRLTSEGLQKRLLDLYVDARTLEEEQGVNVLFLALGTLKWIDPLNASNVRYAPLTLLPVSLERGTAAERFKLRWRQEEQSANLSLEAYLERVHTIRLPVMELGEDFDPSAYAGEVAQAVATKPGWEVQPDDIVLGFFSFAKFLMYRDLDPSIWPSEARFTDRPMIRSLLSDGFDAPDELIAEDASIDPHISPADMLHIVDCDSSQSVAVHEVRQGRDIVIQGPPGTGKSQTIANIIAAAVADGRSVLFVAEKMTALDVVKRRLDTAGIGDVCLELHSNKANKRQLLDELRRTWELGAPRNENESSLIARLSETRDALNAHPARLHQPHPVARLTPYQVIGHLTRLRQDGEKPSDLLLSQSPEWTPDDVRKREDLLRELSQRVADVGRPDDHPWRGVGLEAILPTEVERLKPRLVALFDGLRGLQDEAEVLGGLLGRPAFVALDEFELGAALMERIAGAPTKLGNAALGAEAWRTQVPEIAKVLATGFAYARLASELSGAVRAEAWDIDGSGLLAGLNTLPVSFPVEGFTRAATLQGLVPRVLAAARDLKSHLGATNPVEALVDIERLVTTARRVADAPDASPEAFAATVWDRGIEQASDLAESVARLARARVATADILTDAAWTTDLGPTRQILAAKGTSLARFLSGEWRAANSLVKTVLKTPGTALPAVLIALDTLGEGKAAAALLKNEDAFGRAAFGTDWRGDRSRPEPLQALVEWMRSLRGLGAEPRLIASRLPDRANLDAQADRLARLADELRPVLAAFWADLGETTTTIFPDVAGSDRAALLRVTDRATAIASLDAGCRSIFVEPSTPPQTRVDLLKRLGSGQEASDALEGHDNLGRTAFGDAWRAKSSDWPTLSAASEWIFANDDIRDQAARIEDRPGVAKRASQASAAAGELAASLDRLFADLKLETALVLGGSRSEAIRMDALLTHLDRWSTEIEQLSKWVAYRERANQACALGLKPLVDRLADGRLDPNSTLPAFEMAFFEALFTDQAKADPALARFDGELHGRLADQFASLDKQRIAFASFEVARAHHKRIPKMSGGVGPLGVLRAEMARRRGHMPIRQLMQRAAPAIQALKPVLMMSPLSVAQFLPPGVIDFDLLVMDEASQIQPVDALGAIARARNVVVVGDEKQLPPTRFFSRMTSGAPEEEDDGAARVADIESILGLFTARGLPQRMLRWHYRSRHQSLIAVSNSQFYENKLYIVPSPYTAEAGMGLRFHHLPNGTFDSGNTGTNQVEAKALAEAVFQHAVNHPELSLGVVAFSVKQRRAIQDEVERLRRLNPETEEFFHNHPSEPFFIKNLENVQGDERDVIMISVGYGRSPLGPMAMRFGPLSVDGGERRLNVLISRAKRRCEVYASFTDEDIDLERAKGKGVFAFKLFLHFARTGRLSMAQATGRDHDSMFEEQVAKALQARGYQVHPQVGIAGFFIDLAIADSERPGRYLIGIECDGAAYHSSRSARDRDRLRQAVLEDHGWIIHRIWSTDWFQRPVEQLERTIAAIEAAKAELDARQAFGATRQRAVPVEIVTIERADVTEIGLSEAGEPGQAGPNRAYIEKVPDMPVIYPELHEAPTGVLAGLVEQVVMIEGPVHIDEVTTRIRNAWALQRTGSRIQTAVGRAIDASCAAGRVVRDGSFLSVPGQTVVARDRSLTASTALRKPEMLPPTEVRAAIREIVEISFGATPDEIVQAAARLLGFRTTGAQIKELIAGQIEVLKGEGALVPQGAMLVSAQPNLVAAS</sequence>
<accession>A0A679JDC1</accession>
<feature type="domain" description="DNA2/NAM7 helicase helicase" evidence="3">
    <location>
        <begin position="1234"/>
        <end position="1273"/>
    </location>
</feature>
<dbReference type="Gene3D" id="3.40.960.10">
    <property type="entry name" value="VSR Endonuclease"/>
    <property type="match status" value="1"/>
</dbReference>
<dbReference type="PANTHER" id="PTHR10887">
    <property type="entry name" value="DNA2/NAM7 HELICASE FAMILY"/>
    <property type="match status" value="1"/>
</dbReference>
<evidence type="ECO:0000259" key="4">
    <source>
        <dbReference type="Pfam" id="PF13087"/>
    </source>
</evidence>
<feature type="domain" description="DNA2/NAM7 helicase-like C-terminal" evidence="4">
    <location>
        <begin position="1309"/>
        <end position="1492"/>
    </location>
</feature>
<dbReference type="InterPro" id="IPR047187">
    <property type="entry name" value="SF1_C_Upf1"/>
</dbReference>
<dbReference type="InterPro" id="IPR041677">
    <property type="entry name" value="DNA2/NAM7_AAA_11"/>
</dbReference>
<dbReference type="CDD" id="cd18808">
    <property type="entry name" value="SF1_C_Upf1"/>
    <property type="match status" value="1"/>
</dbReference>
<dbReference type="Pfam" id="PF13195">
    <property type="entry name" value="DUF4011"/>
    <property type="match status" value="1"/>
</dbReference>
<dbReference type="InterPro" id="IPR049468">
    <property type="entry name" value="Restrct_endonuc-II-like_dom"/>
</dbReference>
<feature type="domain" description="DUF3320" evidence="2">
    <location>
        <begin position="1703"/>
        <end position="1749"/>
    </location>
</feature>
<keyword evidence="6" id="KW-0547">Nucleotide-binding</keyword>
<evidence type="ECO:0000259" key="5">
    <source>
        <dbReference type="Pfam" id="PF18741"/>
    </source>
</evidence>
<evidence type="ECO:0000259" key="3">
    <source>
        <dbReference type="Pfam" id="PF13086"/>
    </source>
</evidence>
<dbReference type="SUPFAM" id="SSF52540">
    <property type="entry name" value="P-loop containing nucleoside triphosphate hydrolases"/>
    <property type="match status" value="1"/>
</dbReference>
<dbReference type="InterPro" id="IPR041679">
    <property type="entry name" value="DNA2/NAM7-like_C"/>
</dbReference>
<dbReference type="InterPro" id="IPR011335">
    <property type="entry name" value="Restrct_endonuc-II-like"/>
</dbReference>
<dbReference type="EC" id="3.6.4.12" evidence="6"/>
<gene>
    <name evidence="6" type="primary">recD2_1</name>
    <name evidence="6" type="ORF">MBLL_00771</name>
</gene>
<dbReference type="Pfam" id="PF11784">
    <property type="entry name" value="DUF3320"/>
    <property type="match status" value="1"/>
</dbReference>
<dbReference type="SUPFAM" id="SSF52980">
    <property type="entry name" value="Restriction endonuclease-like"/>
    <property type="match status" value="1"/>
</dbReference>